<reference evidence="1 2" key="1">
    <citation type="journal article" date="2023" name="BMC Biol.">
        <title>The compact genome of the sponge Oopsacas minuta (Hexactinellida) is lacking key metazoan core genes.</title>
        <authorList>
            <person name="Santini S."/>
            <person name="Schenkelaars Q."/>
            <person name="Jourda C."/>
            <person name="Duchesne M."/>
            <person name="Belahbib H."/>
            <person name="Rocher C."/>
            <person name="Selva M."/>
            <person name="Riesgo A."/>
            <person name="Vervoort M."/>
            <person name="Leys S.P."/>
            <person name="Kodjabachian L."/>
            <person name="Le Bivic A."/>
            <person name="Borchiellini C."/>
            <person name="Claverie J.M."/>
            <person name="Renard E."/>
        </authorList>
    </citation>
    <scope>NUCLEOTIDE SEQUENCE [LARGE SCALE GENOMIC DNA]</scope>
    <source>
        <strain evidence="1">SPO-2</strain>
    </source>
</reference>
<keyword evidence="2" id="KW-1185">Reference proteome</keyword>
<accession>A0AAV7JM78</accession>
<evidence type="ECO:0000313" key="1">
    <source>
        <dbReference type="EMBL" id="KAI6650026.1"/>
    </source>
</evidence>
<dbReference type="EMBL" id="JAKMXF010000315">
    <property type="protein sequence ID" value="KAI6650026.1"/>
    <property type="molecule type" value="Genomic_DNA"/>
</dbReference>
<dbReference type="AlphaFoldDB" id="A0AAV7JM78"/>
<comment type="caution">
    <text evidence="1">The sequence shown here is derived from an EMBL/GenBank/DDBJ whole genome shotgun (WGS) entry which is preliminary data.</text>
</comment>
<name>A0AAV7JM78_9METZ</name>
<gene>
    <name evidence="1" type="ORF">LOD99_6241</name>
</gene>
<proteinExistence type="predicted"/>
<organism evidence="1 2">
    <name type="scientific">Oopsacas minuta</name>
    <dbReference type="NCBI Taxonomy" id="111878"/>
    <lineage>
        <taxon>Eukaryota</taxon>
        <taxon>Metazoa</taxon>
        <taxon>Porifera</taxon>
        <taxon>Hexactinellida</taxon>
        <taxon>Hexasterophora</taxon>
        <taxon>Lyssacinosida</taxon>
        <taxon>Leucopsacidae</taxon>
        <taxon>Oopsacas</taxon>
    </lineage>
</organism>
<protein>
    <submittedName>
        <fullName evidence="1">Uncharacterized protein</fullName>
    </submittedName>
</protein>
<evidence type="ECO:0000313" key="2">
    <source>
        <dbReference type="Proteomes" id="UP001165289"/>
    </source>
</evidence>
<sequence length="124" mass="13679">MFSLFQASRSCNWEELVVTVRECPGTPKEGVKRCRCNEHSTKDHGTQIAMPEILARGVEKNLRQREEKLQKENMTILPLIDVALETAVFELAASKSPQSPVYCVAMASTPLLAGNQKIMDSSGG</sequence>
<dbReference type="Proteomes" id="UP001165289">
    <property type="component" value="Unassembled WGS sequence"/>
</dbReference>